<comment type="subcellular location">
    <subcellularLocation>
        <location evidence="1">Nucleus</location>
    </subcellularLocation>
</comment>
<dbReference type="Proteomes" id="UP000694548">
    <property type="component" value="Unassembled WGS sequence"/>
</dbReference>
<reference evidence="12" key="1">
    <citation type="submission" date="2025-08" db="UniProtKB">
        <authorList>
            <consortium name="Ensembl"/>
        </authorList>
    </citation>
    <scope>IDENTIFICATION</scope>
</reference>
<dbReference type="Ensembl" id="ENSNFUT00015032107.1">
    <property type="protein sequence ID" value="ENSNFUP00015030725.1"/>
    <property type="gene ID" value="ENSNFUG00015014980.1"/>
</dbReference>
<dbReference type="SMART" id="SM00355">
    <property type="entry name" value="ZnF_C2H2"/>
    <property type="match status" value="3"/>
</dbReference>
<accession>A0A8C6M9F0</accession>
<keyword evidence="7" id="KW-0804">Transcription</keyword>
<dbReference type="GO" id="GO:0008270">
    <property type="term" value="F:zinc ion binding"/>
    <property type="evidence" value="ECO:0007669"/>
    <property type="project" value="UniProtKB-KW"/>
</dbReference>
<keyword evidence="3" id="KW-0677">Repeat</keyword>
<dbReference type="PANTHER" id="PTHR24394">
    <property type="entry name" value="ZINC FINGER PROTEIN"/>
    <property type="match status" value="1"/>
</dbReference>
<dbReference type="InterPro" id="IPR036236">
    <property type="entry name" value="Znf_C2H2_sf"/>
</dbReference>
<keyword evidence="6" id="KW-0805">Transcription regulation</keyword>
<evidence type="ECO:0000256" key="9">
    <source>
        <dbReference type="PROSITE-ProRule" id="PRU00042"/>
    </source>
</evidence>
<evidence type="ECO:0000256" key="8">
    <source>
        <dbReference type="ARBA" id="ARBA00023242"/>
    </source>
</evidence>
<keyword evidence="4 9" id="KW-0863">Zinc-finger</keyword>
<feature type="compositionally biased region" description="Polar residues" evidence="10">
    <location>
        <begin position="108"/>
        <end position="117"/>
    </location>
</feature>
<reference evidence="12" key="2">
    <citation type="submission" date="2025-09" db="UniProtKB">
        <authorList>
            <consortium name="Ensembl"/>
        </authorList>
    </citation>
    <scope>IDENTIFICATION</scope>
</reference>
<evidence type="ECO:0000259" key="11">
    <source>
        <dbReference type="PROSITE" id="PS50157"/>
    </source>
</evidence>
<dbReference type="AlphaFoldDB" id="A0A8C6M9F0"/>
<feature type="domain" description="C2H2-type" evidence="11">
    <location>
        <begin position="249"/>
        <end position="276"/>
    </location>
</feature>
<evidence type="ECO:0000256" key="3">
    <source>
        <dbReference type="ARBA" id="ARBA00022737"/>
    </source>
</evidence>
<evidence type="ECO:0000256" key="7">
    <source>
        <dbReference type="ARBA" id="ARBA00023163"/>
    </source>
</evidence>
<dbReference type="FunFam" id="3.30.160.60:FF:000912">
    <property type="entry name" value="Zinc finger protein 660"/>
    <property type="match status" value="1"/>
</dbReference>
<feature type="compositionally biased region" description="Acidic residues" evidence="10">
    <location>
        <begin position="141"/>
        <end position="153"/>
    </location>
</feature>
<dbReference type="InterPro" id="IPR013087">
    <property type="entry name" value="Znf_C2H2_type"/>
</dbReference>
<dbReference type="GO" id="GO:0005634">
    <property type="term" value="C:nucleus"/>
    <property type="evidence" value="ECO:0007669"/>
    <property type="project" value="UniProtKB-SubCell"/>
</dbReference>
<evidence type="ECO:0000313" key="13">
    <source>
        <dbReference type="Proteomes" id="UP000694548"/>
    </source>
</evidence>
<keyword evidence="5" id="KW-0862">Zinc</keyword>
<name>A0A8C6M9F0_NOTFU</name>
<dbReference type="GO" id="GO:0000981">
    <property type="term" value="F:DNA-binding transcription factor activity, RNA polymerase II-specific"/>
    <property type="evidence" value="ECO:0007669"/>
    <property type="project" value="TreeGrafter"/>
</dbReference>
<evidence type="ECO:0000256" key="4">
    <source>
        <dbReference type="ARBA" id="ARBA00022771"/>
    </source>
</evidence>
<dbReference type="PROSITE" id="PS00028">
    <property type="entry name" value="ZINC_FINGER_C2H2_1"/>
    <property type="match status" value="3"/>
</dbReference>
<feature type="domain" description="C2H2-type" evidence="11">
    <location>
        <begin position="221"/>
        <end position="248"/>
    </location>
</feature>
<evidence type="ECO:0000256" key="6">
    <source>
        <dbReference type="ARBA" id="ARBA00023015"/>
    </source>
</evidence>
<dbReference type="PROSITE" id="PS50157">
    <property type="entry name" value="ZINC_FINGER_C2H2_2"/>
    <property type="match status" value="3"/>
</dbReference>
<dbReference type="FunFam" id="3.30.160.60:FF:000100">
    <property type="entry name" value="Zinc finger 45-like"/>
    <property type="match status" value="1"/>
</dbReference>
<organism evidence="12 13">
    <name type="scientific">Nothobranchius furzeri</name>
    <name type="common">Turquoise killifish</name>
    <dbReference type="NCBI Taxonomy" id="105023"/>
    <lineage>
        <taxon>Eukaryota</taxon>
        <taxon>Metazoa</taxon>
        <taxon>Chordata</taxon>
        <taxon>Craniata</taxon>
        <taxon>Vertebrata</taxon>
        <taxon>Euteleostomi</taxon>
        <taxon>Actinopterygii</taxon>
        <taxon>Neopterygii</taxon>
        <taxon>Teleostei</taxon>
        <taxon>Neoteleostei</taxon>
        <taxon>Acanthomorphata</taxon>
        <taxon>Ovalentaria</taxon>
        <taxon>Atherinomorphae</taxon>
        <taxon>Cyprinodontiformes</taxon>
        <taxon>Nothobranchiidae</taxon>
        <taxon>Nothobranchius</taxon>
    </lineage>
</organism>
<keyword evidence="8" id="KW-0539">Nucleus</keyword>
<feature type="region of interest" description="Disordered" evidence="10">
    <location>
        <begin position="103"/>
        <end position="156"/>
    </location>
</feature>
<dbReference type="PANTHER" id="PTHR24394:SF48">
    <property type="entry name" value="ZINC FINGER PROTEIN 771"/>
    <property type="match status" value="1"/>
</dbReference>
<evidence type="ECO:0000256" key="5">
    <source>
        <dbReference type="ARBA" id="ARBA00022833"/>
    </source>
</evidence>
<dbReference type="GeneTree" id="ENSGT00950000183052"/>
<keyword evidence="2" id="KW-0479">Metal-binding</keyword>
<evidence type="ECO:0000256" key="10">
    <source>
        <dbReference type="SAM" id="MobiDB-lite"/>
    </source>
</evidence>
<proteinExistence type="predicted"/>
<dbReference type="Gene3D" id="3.30.160.60">
    <property type="entry name" value="Classic Zinc Finger"/>
    <property type="match status" value="3"/>
</dbReference>
<sequence length="288" mass="32302">VKLHVHRTLSHNVSVFPTDVNKMVLVKEEAPEEQLAGVDQKDPEHIHIKEDQDEIWSSLEREQLHLKEETDAARFTFTVVSIKSEDDEEKPLFSQLHQQEIEDRDVSASCSADQMTAETGGGAEASWNQDLIPHEQTSDTSETEISGDEEYDGSDVSTVNKSFSCPDCGKTFLGKQSLQKHARVTGHSAKRSLGCLVKNKCARVKDYVDSCRKVQKELKSFSCDDCGKTFSVKSNFRSHMRVHTGEKPFVCELCGKRLSRKTSLNSHMSVHTGEKHGEFSPYIAGRCI</sequence>
<dbReference type="SUPFAM" id="SSF57667">
    <property type="entry name" value="beta-beta-alpha zinc fingers"/>
    <property type="match status" value="2"/>
</dbReference>
<evidence type="ECO:0000256" key="2">
    <source>
        <dbReference type="ARBA" id="ARBA00022723"/>
    </source>
</evidence>
<evidence type="ECO:0000256" key="1">
    <source>
        <dbReference type="ARBA" id="ARBA00004123"/>
    </source>
</evidence>
<dbReference type="FunFam" id="3.30.160.60:FF:000478">
    <property type="entry name" value="Zinc finger protein 133"/>
    <property type="match status" value="1"/>
</dbReference>
<protein>
    <recommendedName>
        <fullName evidence="11">C2H2-type domain-containing protein</fullName>
    </recommendedName>
</protein>
<keyword evidence="13" id="KW-1185">Reference proteome</keyword>
<feature type="domain" description="C2H2-type" evidence="11">
    <location>
        <begin position="163"/>
        <end position="192"/>
    </location>
</feature>
<dbReference type="Pfam" id="PF00096">
    <property type="entry name" value="zf-C2H2"/>
    <property type="match status" value="3"/>
</dbReference>
<evidence type="ECO:0000313" key="12">
    <source>
        <dbReference type="Ensembl" id="ENSNFUP00015030725.1"/>
    </source>
</evidence>